<accession>A0ABN6FJE8</accession>
<dbReference type="CDD" id="cd00118">
    <property type="entry name" value="LysM"/>
    <property type="match status" value="1"/>
</dbReference>
<feature type="region of interest" description="Disordered" evidence="1">
    <location>
        <begin position="178"/>
        <end position="210"/>
    </location>
</feature>
<evidence type="ECO:0000313" key="5">
    <source>
        <dbReference type="Proteomes" id="UP001319861"/>
    </source>
</evidence>
<evidence type="ECO:0000313" key="4">
    <source>
        <dbReference type="EMBL" id="BCT76789.1"/>
    </source>
</evidence>
<keyword evidence="2" id="KW-0812">Transmembrane</keyword>
<dbReference type="Gene3D" id="3.10.350.10">
    <property type="entry name" value="LysM domain"/>
    <property type="match status" value="1"/>
</dbReference>
<keyword evidence="5" id="KW-1185">Reference proteome</keyword>
<gene>
    <name evidence="4" type="ORF">SCMU_26310</name>
</gene>
<feature type="transmembrane region" description="Helical" evidence="2">
    <location>
        <begin position="63"/>
        <end position="95"/>
    </location>
</feature>
<sequence>MENTRQQQIAADALVTAAVLALGAVLVVAGKALAGNVAPGGSGDWLRIDPVALDGAQWLSVDVLLGLLASLVGLAVVAWWLLSAALAISSALLVVAGAHRAARTTGAFAPAFMRRLALALLGISLVSTPAAHAQGLPDPAWQPAVPNAGQTPYVIPPALTAGESAIAPTAPSALAASPAAAPAPAPAPAASLVPSSTLSPSSPLPPSPAAIPHWSGPVPVPGTVPSAGAPSIDKLLPAASRDPLPQAAWVPAALPADPGPLVRQPTRSTTGPRPVEVRPGDTLWSIVARHLGPGVSDLQIAESWPAWYDANAGLIGDDPNVIQPGALLVPPG</sequence>
<feature type="compositionally biased region" description="Low complexity" evidence="1">
    <location>
        <begin position="188"/>
        <end position="201"/>
    </location>
</feature>
<name>A0ABN6FJE8_SINCY</name>
<dbReference type="InterPro" id="IPR036779">
    <property type="entry name" value="LysM_dom_sf"/>
</dbReference>
<feature type="domain" description="LysM" evidence="3">
    <location>
        <begin position="273"/>
        <end position="330"/>
    </location>
</feature>
<dbReference type="EMBL" id="AP024525">
    <property type="protein sequence ID" value="BCT76789.1"/>
    <property type="molecule type" value="Genomic_DNA"/>
</dbReference>
<protein>
    <recommendedName>
        <fullName evidence="3">LysM domain-containing protein</fullName>
    </recommendedName>
</protein>
<evidence type="ECO:0000256" key="1">
    <source>
        <dbReference type="SAM" id="MobiDB-lite"/>
    </source>
</evidence>
<feature type="transmembrane region" description="Helical" evidence="2">
    <location>
        <begin position="116"/>
        <end position="133"/>
    </location>
</feature>
<evidence type="ECO:0000259" key="3">
    <source>
        <dbReference type="PROSITE" id="PS51782"/>
    </source>
</evidence>
<organism evidence="4 5">
    <name type="scientific">Sinomonas cyclohexanicum</name>
    <name type="common">Corynebacterium cyclohexanicum</name>
    <dbReference type="NCBI Taxonomy" id="322009"/>
    <lineage>
        <taxon>Bacteria</taxon>
        <taxon>Bacillati</taxon>
        <taxon>Actinomycetota</taxon>
        <taxon>Actinomycetes</taxon>
        <taxon>Micrococcales</taxon>
        <taxon>Micrococcaceae</taxon>
        <taxon>Sinomonas</taxon>
    </lineage>
</organism>
<dbReference type="PROSITE" id="PS51782">
    <property type="entry name" value="LYSM"/>
    <property type="match status" value="1"/>
</dbReference>
<feature type="region of interest" description="Disordered" evidence="1">
    <location>
        <begin position="255"/>
        <end position="275"/>
    </location>
</feature>
<dbReference type="InterPro" id="IPR018392">
    <property type="entry name" value="LysM"/>
</dbReference>
<dbReference type="Proteomes" id="UP001319861">
    <property type="component" value="Chromosome"/>
</dbReference>
<keyword evidence="2" id="KW-1133">Transmembrane helix</keyword>
<dbReference type="RefSeq" id="WP_229229568.1">
    <property type="nucleotide sequence ID" value="NZ_AP024525.1"/>
</dbReference>
<evidence type="ECO:0000256" key="2">
    <source>
        <dbReference type="SAM" id="Phobius"/>
    </source>
</evidence>
<proteinExistence type="predicted"/>
<reference evidence="4 5" key="1">
    <citation type="journal article" date="2021" name="J. Biosci. Bioeng.">
        <title>Identification and characterization of a chc gene cluster responsible for the aromatization pathway of cyclohexanecarboxylate degradation in Sinomonas cyclohexanicum ATCC 51369.</title>
        <authorList>
            <person name="Yamamoto T."/>
            <person name="Hasegawa Y."/>
            <person name="Lau P.C.K."/>
            <person name="Iwaki H."/>
        </authorList>
    </citation>
    <scope>NUCLEOTIDE SEQUENCE [LARGE SCALE GENOMIC DNA]</scope>
    <source>
        <strain evidence="4 5">ATCC 51369</strain>
    </source>
</reference>
<keyword evidence="2" id="KW-0472">Membrane</keyword>